<dbReference type="PANTHER" id="PTHR46481">
    <property type="entry name" value="ZINC FINGER BED DOMAIN-CONTAINING PROTEIN 4"/>
    <property type="match status" value="1"/>
</dbReference>
<dbReference type="GO" id="GO:0008270">
    <property type="term" value="F:zinc ion binding"/>
    <property type="evidence" value="ECO:0007669"/>
    <property type="project" value="UniProtKB-KW"/>
</dbReference>
<keyword evidence="4" id="KW-0862">Zinc</keyword>
<evidence type="ECO:0000256" key="3">
    <source>
        <dbReference type="ARBA" id="ARBA00022771"/>
    </source>
</evidence>
<comment type="caution">
    <text evidence="7">The sequence shown here is derived from an EMBL/GenBank/DDBJ whole genome shotgun (WGS) entry which is preliminary data.</text>
</comment>
<evidence type="ECO:0000256" key="4">
    <source>
        <dbReference type="ARBA" id="ARBA00022833"/>
    </source>
</evidence>
<feature type="compositionally biased region" description="Polar residues" evidence="6">
    <location>
        <begin position="1"/>
        <end position="21"/>
    </location>
</feature>
<keyword evidence="5" id="KW-0539">Nucleus</keyword>
<dbReference type="Proteomes" id="UP001630127">
    <property type="component" value="Unassembled WGS sequence"/>
</dbReference>
<dbReference type="InterPro" id="IPR052035">
    <property type="entry name" value="ZnF_BED_domain_contain"/>
</dbReference>
<dbReference type="EMBL" id="JBJUIK010000007">
    <property type="protein sequence ID" value="KAL3522173.1"/>
    <property type="molecule type" value="Genomic_DNA"/>
</dbReference>
<dbReference type="InterPro" id="IPR012337">
    <property type="entry name" value="RNaseH-like_sf"/>
</dbReference>
<evidence type="ECO:0000256" key="1">
    <source>
        <dbReference type="ARBA" id="ARBA00004123"/>
    </source>
</evidence>
<evidence type="ECO:0000256" key="2">
    <source>
        <dbReference type="ARBA" id="ARBA00022723"/>
    </source>
</evidence>
<proteinExistence type="predicted"/>
<name>A0ABD2ZT35_9GENT</name>
<dbReference type="PANTHER" id="PTHR46481:SF10">
    <property type="entry name" value="ZINC FINGER BED DOMAIN-CONTAINING PROTEIN 39"/>
    <property type="match status" value="1"/>
</dbReference>
<keyword evidence="2" id="KW-0479">Metal-binding</keyword>
<organism evidence="7 8">
    <name type="scientific">Cinchona calisaya</name>
    <dbReference type="NCBI Taxonomy" id="153742"/>
    <lineage>
        <taxon>Eukaryota</taxon>
        <taxon>Viridiplantae</taxon>
        <taxon>Streptophyta</taxon>
        <taxon>Embryophyta</taxon>
        <taxon>Tracheophyta</taxon>
        <taxon>Spermatophyta</taxon>
        <taxon>Magnoliopsida</taxon>
        <taxon>eudicotyledons</taxon>
        <taxon>Gunneridae</taxon>
        <taxon>Pentapetalae</taxon>
        <taxon>asterids</taxon>
        <taxon>lamiids</taxon>
        <taxon>Gentianales</taxon>
        <taxon>Rubiaceae</taxon>
        <taxon>Cinchonoideae</taxon>
        <taxon>Cinchoneae</taxon>
        <taxon>Cinchona</taxon>
    </lineage>
</organism>
<keyword evidence="3" id="KW-0863">Zinc-finger</keyword>
<evidence type="ECO:0000313" key="8">
    <source>
        <dbReference type="Proteomes" id="UP001630127"/>
    </source>
</evidence>
<evidence type="ECO:0000313" key="7">
    <source>
        <dbReference type="EMBL" id="KAL3522173.1"/>
    </source>
</evidence>
<dbReference type="SMART" id="SM00614">
    <property type="entry name" value="ZnF_BED"/>
    <property type="match status" value="1"/>
</dbReference>
<evidence type="ECO:0000256" key="5">
    <source>
        <dbReference type="ARBA" id="ARBA00023242"/>
    </source>
</evidence>
<evidence type="ECO:0000256" key="6">
    <source>
        <dbReference type="SAM" id="MobiDB-lite"/>
    </source>
</evidence>
<evidence type="ECO:0008006" key="9">
    <source>
        <dbReference type="Google" id="ProtNLM"/>
    </source>
</evidence>
<keyword evidence="8" id="KW-1185">Reference proteome</keyword>
<protein>
    <recommendedName>
        <fullName evidence="9">BED-type domain-containing protein</fullName>
    </recommendedName>
</protein>
<dbReference type="AlphaFoldDB" id="A0ABD2ZT35"/>
<sequence length="398" mass="45579">MQSQQEISSNPTLSTENSSTPVFLDTPVPPSNENEPVQLQNITVEDTNVMGATGEVPKQFNQQNEDGQNLETFQVKKRCKKSEAWNDFKDVVVDGVKKVECIHCKSKLAKNATGTTSSMIRHRQTCVIRKMSLRQAVQQTKINFQPTDAPVLPIPPLHFGKFDMEKMREAAAHWVLMHEHPFSILEEEGFNFMIGLPDWQKISRNTTKVDCVAVYELEKKKLKNLLKNVNKISLTTDLWKSKNQKIEYMVITGHWIDSSWKLQKKVLSFVHIPPPRRGVEISDAIFKCLKEWGIENKIFTISVDNASNNDVAIRLLKDTFSMSKNLVCAEKLFHVRCCAHILNLMVQDGLSQIVDITDNIRENVEFVNRSDGRLLLFADIVQQLRLPGRKLIYDCRTR</sequence>
<gene>
    <name evidence="7" type="ORF">ACH5RR_015007</name>
</gene>
<comment type="subcellular location">
    <subcellularLocation>
        <location evidence="1">Nucleus</location>
    </subcellularLocation>
</comment>
<reference evidence="7 8" key="1">
    <citation type="submission" date="2024-11" db="EMBL/GenBank/DDBJ databases">
        <title>A near-complete genome assembly of Cinchona calisaya.</title>
        <authorList>
            <person name="Lian D.C."/>
            <person name="Zhao X.W."/>
            <person name="Wei L."/>
        </authorList>
    </citation>
    <scope>NUCLEOTIDE SEQUENCE [LARGE SCALE GENOMIC DNA]</scope>
    <source>
        <tissue evidence="7">Nenye</tissue>
    </source>
</reference>
<feature type="region of interest" description="Disordered" evidence="6">
    <location>
        <begin position="1"/>
        <end position="37"/>
    </location>
</feature>
<dbReference type="SUPFAM" id="SSF53098">
    <property type="entry name" value="Ribonuclease H-like"/>
    <property type="match status" value="1"/>
</dbReference>
<accession>A0ABD2ZT35</accession>
<dbReference type="GO" id="GO:0005634">
    <property type="term" value="C:nucleus"/>
    <property type="evidence" value="ECO:0007669"/>
    <property type="project" value="UniProtKB-SubCell"/>
</dbReference>